<evidence type="ECO:0000256" key="3">
    <source>
        <dbReference type="ARBA" id="ARBA00023274"/>
    </source>
</evidence>
<comment type="subunit">
    <text evidence="4">Part of the 30S ribosomal subunit.</text>
</comment>
<evidence type="ECO:0000256" key="1">
    <source>
        <dbReference type="ARBA" id="ARBA00006194"/>
    </source>
</evidence>
<evidence type="ECO:0000256" key="2">
    <source>
        <dbReference type="ARBA" id="ARBA00022980"/>
    </source>
</evidence>
<comment type="caution">
    <text evidence="6">The sequence shown here is derived from an EMBL/GenBank/DDBJ whole genome shotgun (WGS) entry which is preliminary data.</text>
</comment>
<feature type="compositionally biased region" description="Basic residues" evidence="5">
    <location>
        <begin position="117"/>
        <end position="129"/>
    </location>
</feature>
<keyword evidence="2 4" id="KW-0689">Ribosomal protein</keyword>
<feature type="region of interest" description="Disordered" evidence="5">
    <location>
        <begin position="110"/>
        <end position="129"/>
    </location>
</feature>
<sequence>MTEQRGIVHIYATHNNTMLLLTDMTGSETIAKSTGGMETKAQHKEASPYVAMKLAENIANAAREKNIKEIYVKVRGHGGNKSPSAGSGAEAAIRSLTRNGLRIVSIENVTPRPHDGCRKKKKFRGKTKN</sequence>
<dbReference type="Proteomes" id="UP000526302">
    <property type="component" value="Unassembled WGS sequence"/>
</dbReference>
<evidence type="ECO:0000256" key="4">
    <source>
        <dbReference type="HAMAP-Rule" id="MF_01310"/>
    </source>
</evidence>
<dbReference type="GO" id="GO:0006412">
    <property type="term" value="P:translation"/>
    <property type="evidence" value="ECO:0007669"/>
    <property type="project" value="UniProtKB-UniRule"/>
</dbReference>
<dbReference type="Gene3D" id="3.30.420.80">
    <property type="entry name" value="Ribosomal protein S11"/>
    <property type="match status" value="1"/>
</dbReference>
<reference evidence="6 7" key="1">
    <citation type="journal article" date="2020" name="Biotechnol. Biofuels">
        <title>New insights from the biogas microbiome by comprehensive genome-resolved metagenomics of nearly 1600 species originating from multiple anaerobic digesters.</title>
        <authorList>
            <person name="Campanaro S."/>
            <person name="Treu L."/>
            <person name="Rodriguez-R L.M."/>
            <person name="Kovalovszki A."/>
            <person name="Ziels R.M."/>
            <person name="Maus I."/>
            <person name="Zhu X."/>
            <person name="Kougias P.G."/>
            <person name="Basile A."/>
            <person name="Luo G."/>
            <person name="Schluter A."/>
            <person name="Konstantinidis K.T."/>
            <person name="Angelidaki I."/>
        </authorList>
    </citation>
    <scope>NUCLEOTIDE SEQUENCE [LARGE SCALE GENOMIC DNA]</scope>
    <source>
        <strain evidence="6">AS22ysBPME_79</strain>
    </source>
</reference>
<proteinExistence type="inferred from homology"/>
<comment type="similarity">
    <text evidence="1 4">Belongs to the universal ribosomal protein uS11 family.</text>
</comment>
<dbReference type="SUPFAM" id="SSF53137">
    <property type="entry name" value="Translational machinery components"/>
    <property type="match status" value="1"/>
</dbReference>
<dbReference type="GO" id="GO:0005840">
    <property type="term" value="C:ribosome"/>
    <property type="evidence" value="ECO:0007669"/>
    <property type="project" value="UniProtKB-KW"/>
</dbReference>
<dbReference type="GO" id="GO:0003735">
    <property type="term" value="F:structural constituent of ribosome"/>
    <property type="evidence" value="ECO:0007669"/>
    <property type="project" value="InterPro"/>
</dbReference>
<name>A0A7K4BYE5_9ARCH</name>
<evidence type="ECO:0000256" key="5">
    <source>
        <dbReference type="SAM" id="MobiDB-lite"/>
    </source>
</evidence>
<dbReference type="EMBL" id="JAAZKV010000001">
    <property type="protein sequence ID" value="NMA44238.1"/>
    <property type="molecule type" value="Genomic_DNA"/>
</dbReference>
<gene>
    <name evidence="6" type="primary">rpsK</name>
    <name evidence="4" type="synonym">rps11</name>
    <name evidence="6" type="ORF">GX950_00280</name>
</gene>
<keyword evidence="4" id="KW-0694">RNA-binding</keyword>
<accession>A0A7K4BYE5</accession>
<keyword evidence="4" id="KW-0699">rRNA-binding</keyword>
<comment type="function">
    <text evidence="4">Located on the platform of the 30S subunit.</text>
</comment>
<dbReference type="InterPro" id="IPR036967">
    <property type="entry name" value="Ribosomal_uS11_sf"/>
</dbReference>
<dbReference type="GO" id="GO:1990904">
    <property type="term" value="C:ribonucleoprotein complex"/>
    <property type="evidence" value="ECO:0007669"/>
    <property type="project" value="UniProtKB-KW"/>
</dbReference>
<dbReference type="Pfam" id="PF00411">
    <property type="entry name" value="Ribosomal_S11"/>
    <property type="match status" value="1"/>
</dbReference>
<dbReference type="AlphaFoldDB" id="A0A7K4BYE5"/>
<protein>
    <recommendedName>
        <fullName evidence="4">Small ribosomal subunit protein uS11</fullName>
    </recommendedName>
</protein>
<dbReference type="PANTHER" id="PTHR11759">
    <property type="entry name" value="40S RIBOSOMAL PROTEIN S14/30S RIBOSOMAL PROTEIN S11"/>
    <property type="match status" value="1"/>
</dbReference>
<dbReference type="GO" id="GO:0019843">
    <property type="term" value="F:rRNA binding"/>
    <property type="evidence" value="ECO:0007669"/>
    <property type="project" value="UniProtKB-UniRule"/>
</dbReference>
<dbReference type="PIRSF" id="PIRSF002131">
    <property type="entry name" value="Ribosomal_S11"/>
    <property type="match status" value="1"/>
</dbReference>
<evidence type="ECO:0000313" key="6">
    <source>
        <dbReference type="EMBL" id="NMA44238.1"/>
    </source>
</evidence>
<evidence type="ECO:0000313" key="7">
    <source>
        <dbReference type="Proteomes" id="UP000526302"/>
    </source>
</evidence>
<organism evidence="6 7">
    <name type="scientific">Candidatus Iainarchaeum sp</name>
    <dbReference type="NCBI Taxonomy" id="3101447"/>
    <lineage>
        <taxon>Archaea</taxon>
        <taxon>Candidatus Iainarchaeota</taxon>
        <taxon>Candidatus Iainarchaeia</taxon>
        <taxon>Candidatus Iainarchaeales</taxon>
        <taxon>Candidatus Iainarchaeaceae</taxon>
        <taxon>Candidatus Iainarchaeum</taxon>
    </lineage>
</organism>
<dbReference type="HAMAP" id="MF_01310">
    <property type="entry name" value="Ribosomal_uS11"/>
    <property type="match status" value="1"/>
</dbReference>
<keyword evidence="3 4" id="KW-0687">Ribonucleoprotein</keyword>
<dbReference type="InterPro" id="IPR001971">
    <property type="entry name" value="Ribosomal_uS11"/>
</dbReference>